<dbReference type="Pfam" id="PF02931">
    <property type="entry name" value="Neur_chan_LBD"/>
    <property type="match status" value="1"/>
</dbReference>
<dbReference type="Gene3D" id="2.70.170.10">
    <property type="entry name" value="Neurotransmitter-gated ion-channel ligand-binding domain"/>
    <property type="match status" value="1"/>
</dbReference>
<dbReference type="GO" id="GO:0005230">
    <property type="term" value="F:extracellular ligand-gated monoatomic ion channel activity"/>
    <property type="evidence" value="ECO:0007669"/>
    <property type="project" value="InterPro"/>
</dbReference>
<evidence type="ECO:0000259" key="2">
    <source>
        <dbReference type="Pfam" id="PF02931"/>
    </source>
</evidence>
<dbReference type="EMBL" id="JACEFF010000201">
    <property type="protein sequence ID" value="KAH9642078.1"/>
    <property type="molecule type" value="Genomic_DNA"/>
</dbReference>
<name>A0A922SM40_SPOEX</name>
<feature type="transmembrane region" description="Helical" evidence="1">
    <location>
        <begin position="170"/>
        <end position="189"/>
    </location>
</feature>
<evidence type="ECO:0000313" key="3">
    <source>
        <dbReference type="EMBL" id="KAH9642078.1"/>
    </source>
</evidence>
<dbReference type="CDD" id="cd18989">
    <property type="entry name" value="LGIC_ECD_cation"/>
    <property type="match status" value="1"/>
</dbReference>
<keyword evidence="1" id="KW-0472">Membrane</keyword>
<keyword evidence="1" id="KW-0812">Transmembrane</keyword>
<evidence type="ECO:0000256" key="1">
    <source>
        <dbReference type="SAM" id="Phobius"/>
    </source>
</evidence>
<dbReference type="PANTHER" id="PTHR18945">
    <property type="entry name" value="NEUROTRANSMITTER GATED ION CHANNEL"/>
    <property type="match status" value="1"/>
</dbReference>
<proteinExistence type="predicted"/>
<reference evidence="3" key="1">
    <citation type="journal article" date="2021" name="G3 (Bethesda)">
        <title>Genome and transcriptome analysis of the beet armyworm Spodoptera exigua reveals targets for pest control. .</title>
        <authorList>
            <person name="Simon S."/>
            <person name="Breeschoten T."/>
            <person name="Jansen H.J."/>
            <person name="Dirks R.P."/>
            <person name="Schranz M.E."/>
            <person name="Ros V.I.D."/>
        </authorList>
    </citation>
    <scope>NUCLEOTIDE SEQUENCE</scope>
    <source>
        <strain evidence="3">TB_SE_WUR_2020</strain>
    </source>
</reference>
<dbReference type="InterPro" id="IPR006201">
    <property type="entry name" value="Neur_channel"/>
</dbReference>
<keyword evidence="1" id="KW-1133">Transmembrane helix</keyword>
<evidence type="ECO:0000313" key="4">
    <source>
        <dbReference type="Proteomes" id="UP000814243"/>
    </source>
</evidence>
<protein>
    <recommendedName>
        <fullName evidence="2">Neurotransmitter-gated ion-channel ligand-binding domain-containing protein</fullName>
    </recommendedName>
</protein>
<dbReference type="Proteomes" id="UP000814243">
    <property type="component" value="Unassembled WGS sequence"/>
</dbReference>
<dbReference type="AlphaFoldDB" id="A0A922SM40"/>
<dbReference type="GO" id="GO:0004888">
    <property type="term" value="F:transmembrane signaling receptor activity"/>
    <property type="evidence" value="ECO:0007669"/>
    <property type="project" value="InterPro"/>
</dbReference>
<accession>A0A922SM40</accession>
<comment type="caution">
    <text evidence="3">The sequence shown here is derived from an EMBL/GenBank/DDBJ whole genome shotgun (WGS) entry which is preliminary data.</text>
</comment>
<sequence>MSRSIGCGTTLVGTCVVLQSWQEPRVRWNASEWGCGSVLTAAERLWLPDVVLLNAAATREGDAATRARLSSSGAVSWLTHLDVTAPLDLDLSDWPRDTQACTFTFGSRTYTNEELILDISEFKHAVVFEAGAWEMESVASDTASWQRGPEDVSVATWTVRVSRRAAAQSLGAGAVLAAATLLLAAAAALPRSSARRWPPAPPSRPRSGQSPLYVRQYACVPAGVTVTGCRQADDGAVAAAGRAGHAAVAARSVRRVRVRRAERGGRGAGGAGGAVLAGAAARAALAALLPVHAVQADAFIRVVCAGGERYMGGGERGGGPRAVRRHAARAAAARTRAALLAGHALLYHVARVYLVHISVNISATY</sequence>
<feature type="domain" description="Neurotransmitter-gated ion-channel ligand-binding" evidence="2">
    <location>
        <begin position="17"/>
        <end position="137"/>
    </location>
</feature>
<gene>
    <name evidence="3" type="ORF">HF086_007198</name>
</gene>
<dbReference type="InterPro" id="IPR006202">
    <property type="entry name" value="Neur_chan_lig-bd"/>
</dbReference>
<dbReference type="SUPFAM" id="SSF63712">
    <property type="entry name" value="Nicotinic receptor ligand binding domain-like"/>
    <property type="match status" value="1"/>
</dbReference>
<dbReference type="InterPro" id="IPR036734">
    <property type="entry name" value="Neur_chan_lig-bd_sf"/>
</dbReference>
<dbReference type="GO" id="GO:0016020">
    <property type="term" value="C:membrane"/>
    <property type="evidence" value="ECO:0007669"/>
    <property type="project" value="InterPro"/>
</dbReference>
<organism evidence="3 4">
    <name type="scientific">Spodoptera exigua</name>
    <name type="common">Beet armyworm</name>
    <name type="synonym">Noctua fulgens</name>
    <dbReference type="NCBI Taxonomy" id="7107"/>
    <lineage>
        <taxon>Eukaryota</taxon>
        <taxon>Metazoa</taxon>
        <taxon>Ecdysozoa</taxon>
        <taxon>Arthropoda</taxon>
        <taxon>Hexapoda</taxon>
        <taxon>Insecta</taxon>
        <taxon>Pterygota</taxon>
        <taxon>Neoptera</taxon>
        <taxon>Endopterygota</taxon>
        <taxon>Lepidoptera</taxon>
        <taxon>Glossata</taxon>
        <taxon>Ditrysia</taxon>
        <taxon>Noctuoidea</taxon>
        <taxon>Noctuidae</taxon>
        <taxon>Amphipyrinae</taxon>
        <taxon>Spodoptera</taxon>
    </lineage>
</organism>